<protein>
    <recommendedName>
        <fullName evidence="3">DUF982 domain-containing protein</fullName>
    </recommendedName>
</protein>
<dbReference type="EMBL" id="CCNB01000003">
    <property type="protein sequence ID" value="CDX18096.1"/>
    <property type="molecule type" value="Genomic_DNA"/>
</dbReference>
<name>A0A090DTV4_MESPL</name>
<evidence type="ECO:0000313" key="1">
    <source>
        <dbReference type="EMBL" id="CDX18096.1"/>
    </source>
</evidence>
<dbReference type="GeneID" id="31887814"/>
<dbReference type="InterPro" id="IPR010385">
    <property type="entry name" value="DUF982"/>
</dbReference>
<accession>A0A090DTV4</accession>
<dbReference type="AlphaFoldDB" id="A0A090DTV4"/>
<evidence type="ECO:0008006" key="3">
    <source>
        <dbReference type="Google" id="ProtNLM"/>
    </source>
</evidence>
<proteinExistence type="predicted"/>
<dbReference type="Gene3D" id="6.10.250.730">
    <property type="match status" value="1"/>
</dbReference>
<gene>
    <name evidence="1" type="ORF">MPLDJ20_110159</name>
</gene>
<dbReference type="Pfam" id="PF06169">
    <property type="entry name" value="DUF982"/>
    <property type="match status" value="1"/>
</dbReference>
<dbReference type="Proteomes" id="UP000046373">
    <property type="component" value="Unassembled WGS sequence"/>
</dbReference>
<evidence type="ECO:0000313" key="2">
    <source>
        <dbReference type="Proteomes" id="UP000046373"/>
    </source>
</evidence>
<sequence length="116" mass="13012">MRKDSIRSDIEFRSPVAIAVGAGFKREITSLTAMQNFLKEWPPAARDESYLTALRSCEAARAAEIDLDKARQAFLIFAKKAGIEWTGADPVVVLREAKIRRSRARESRAQNRHVPG</sequence>
<reference evidence="1 2" key="1">
    <citation type="submission" date="2014-08" db="EMBL/GenBank/DDBJ databases">
        <authorList>
            <person name="Moulin Lionel"/>
        </authorList>
    </citation>
    <scope>NUCLEOTIDE SEQUENCE [LARGE SCALE GENOMIC DNA]</scope>
</reference>
<organism evidence="1 2">
    <name type="scientific">Mesorhizobium plurifarium</name>
    <dbReference type="NCBI Taxonomy" id="69974"/>
    <lineage>
        <taxon>Bacteria</taxon>
        <taxon>Pseudomonadati</taxon>
        <taxon>Pseudomonadota</taxon>
        <taxon>Alphaproteobacteria</taxon>
        <taxon>Hyphomicrobiales</taxon>
        <taxon>Phyllobacteriaceae</taxon>
        <taxon>Mesorhizobium</taxon>
    </lineage>
</organism>